<dbReference type="GO" id="GO:1901352">
    <property type="term" value="P:negative regulation of phosphatidylglycerol biosynthetic process"/>
    <property type="evidence" value="ECO:0007669"/>
    <property type="project" value="EnsemblFungi"/>
</dbReference>
<dbReference type="GO" id="GO:0005829">
    <property type="term" value="C:cytosol"/>
    <property type="evidence" value="ECO:0007669"/>
    <property type="project" value="EnsemblFungi"/>
</dbReference>
<sequence length="350" mass="40561">MGIFTKKVSENRKDGAKCDTIKRYTVIKEPPRQYGKCTRPEPLQGNELACLQQVIAHFEGQNLASISAYGDQQASSETTKSIDWRPLSLREKLWLSRERLLKFLRSVNWDVTLAIKRLENTLQWRREFNLSAVDDETSSLSSLSQIVATENETGKMYLLGYDRQRRPLLHIKPGRQNTAMSFAQIQLLVYMIECADILMAQGVETLTLLVDFKNYNELTPPLARLPPLSVSKQVLYIIQQHYPETLGRAVLSSIPFYSWNFLKLFHPFLEPQTRSKLIFEEPFENYVDNSQLEILHNGQLDFSYDNDIYLSDLSHQISERERNRFNKFLDLGARIGLSEFDLKDGHYVVD</sequence>
<dbReference type="AlphaFoldDB" id="A0A1G4JZV0"/>
<dbReference type="GO" id="GO:0008654">
    <property type="term" value="P:phospholipid biosynthetic process"/>
    <property type="evidence" value="ECO:0007669"/>
    <property type="project" value="EnsemblFungi"/>
</dbReference>
<evidence type="ECO:0000259" key="1">
    <source>
        <dbReference type="PROSITE" id="PS50191"/>
    </source>
</evidence>
<organism evidence="2 3">
    <name type="scientific">Lachancea dasiensis</name>
    <dbReference type="NCBI Taxonomy" id="1072105"/>
    <lineage>
        <taxon>Eukaryota</taxon>
        <taxon>Fungi</taxon>
        <taxon>Dikarya</taxon>
        <taxon>Ascomycota</taxon>
        <taxon>Saccharomycotina</taxon>
        <taxon>Saccharomycetes</taxon>
        <taxon>Saccharomycetales</taxon>
        <taxon>Saccharomycetaceae</taxon>
        <taxon>Lachancea</taxon>
    </lineage>
</organism>
<feature type="domain" description="CRAL-TRIO" evidence="1">
    <location>
        <begin position="146"/>
        <end position="304"/>
    </location>
</feature>
<dbReference type="GO" id="GO:0071944">
    <property type="term" value="C:cell periphery"/>
    <property type="evidence" value="ECO:0007669"/>
    <property type="project" value="EnsemblFungi"/>
</dbReference>
<dbReference type="PANTHER" id="PTHR45824">
    <property type="entry name" value="GH16843P"/>
    <property type="match status" value="1"/>
</dbReference>
<dbReference type="SUPFAM" id="SSF52087">
    <property type="entry name" value="CRAL/TRIO domain"/>
    <property type="match status" value="1"/>
</dbReference>
<gene>
    <name evidence="2" type="ORF">LADA_0H02498G</name>
</gene>
<protein>
    <submittedName>
        <fullName evidence="2">LADA_0H02498g1_1</fullName>
    </submittedName>
</protein>
<reference evidence="2 3" key="1">
    <citation type="submission" date="2016-03" db="EMBL/GenBank/DDBJ databases">
        <authorList>
            <person name="Devillers H."/>
        </authorList>
    </citation>
    <scope>NUCLEOTIDE SEQUENCE [LARGE SCALE GENOMIC DNA]</scope>
    <source>
        <strain evidence="2">CBS 10888</strain>
    </source>
</reference>
<dbReference type="GO" id="GO:0006658">
    <property type="term" value="P:phosphatidylserine metabolic process"/>
    <property type="evidence" value="ECO:0007669"/>
    <property type="project" value="EnsemblFungi"/>
</dbReference>
<dbReference type="Pfam" id="PF03765">
    <property type="entry name" value="CRAL_TRIO_N"/>
    <property type="match status" value="1"/>
</dbReference>
<dbReference type="InterPro" id="IPR052578">
    <property type="entry name" value="PI_Transfer_CRAL-TRIO"/>
</dbReference>
<dbReference type="GO" id="GO:2001247">
    <property type="term" value="P:positive regulation of phosphatidylcholine biosynthetic process"/>
    <property type="evidence" value="ECO:0007669"/>
    <property type="project" value="EnsemblFungi"/>
</dbReference>
<dbReference type="GO" id="GO:0010008">
    <property type="term" value="C:endosome membrane"/>
    <property type="evidence" value="ECO:0007669"/>
    <property type="project" value="EnsemblFungi"/>
</dbReference>
<dbReference type="PANTHER" id="PTHR45824:SF5">
    <property type="entry name" value="PHOSPHATIDYLINOSITOL TRANSFER PROTEIN PDR17"/>
    <property type="match status" value="1"/>
</dbReference>
<dbReference type="SUPFAM" id="SSF46938">
    <property type="entry name" value="CRAL/TRIO N-terminal domain"/>
    <property type="match status" value="1"/>
</dbReference>
<keyword evidence="3" id="KW-1185">Reference proteome</keyword>
<dbReference type="Gene3D" id="3.40.525.10">
    <property type="entry name" value="CRAL-TRIO lipid binding domain"/>
    <property type="match status" value="1"/>
</dbReference>
<dbReference type="EMBL" id="LT598461">
    <property type="protein sequence ID" value="SCU96741.1"/>
    <property type="molecule type" value="Genomic_DNA"/>
</dbReference>
<dbReference type="InterPro" id="IPR011074">
    <property type="entry name" value="CRAL/TRIO_N_dom"/>
</dbReference>
<dbReference type="GO" id="GO:0009410">
    <property type="term" value="P:response to xenobiotic stimulus"/>
    <property type="evidence" value="ECO:0007669"/>
    <property type="project" value="EnsemblFungi"/>
</dbReference>
<name>A0A1G4JZV0_9SACH</name>
<dbReference type="GO" id="GO:0043001">
    <property type="term" value="P:Golgi to plasma membrane protein transport"/>
    <property type="evidence" value="ECO:0007669"/>
    <property type="project" value="EnsemblFungi"/>
</dbReference>
<dbReference type="Proteomes" id="UP000190274">
    <property type="component" value="Chromosome H"/>
</dbReference>
<accession>A0A1G4JZV0</accession>
<dbReference type="GO" id="GO:0016126">
    <property type="term" value="P:sterol biosynthetic process"/>
    <property type="evidence" value="ECO:0007669"/>
    <property type="project" value="EnsemblFungi"/>
</dbReference>
<dbReference type="OrthoDB" id="75724at2759"/>
<dbReference type="STRING" id="1266660.A0A1G4JZV0"/>
<evidence type="ECO:0000313" key="3">
    <source>
        <dbReference type="Proteomes" id="UP000190274"/>
    </source>
</evidence>
<dbReference type="PROSITE" id="PS50191">
    <property type="entry name" value="CRAL_TRIO"/>
    <property type="match status" value="1"/>
</dbReference>
<dbReference type="Pfam" id="PF00650">
    <property type="entry name" value="CRAL_TRIO"/>
    <property type="match status" value="1"/>
</dbReference>
<dbReference type="CDD" id="cd00170">
    <property type="entry name" value="SEC14"/>
    <property type="match status" value="1"/>
</dbReference>
<dbReference type="InterPro" id="IPR001251">
    <property type="entry name" value="CRAL-TRIO_dom"/>
</dbReference>
<dbReference type="GO" id="GO:0008526">
    <property type="term" value="F:phosphatidylinositol transfer activity"/>
    <property type="evidence" value="ECO:0007669"/>
    <property type="project" value="EnsemblFungi"/>
</dbReference>
<dbReference type="InterPro" id="IPR036865">
    <property type="entry name" value="CRAL-TRIO_dom_sf"/>
</dbReference>
<evidence type="ECO:0000313" key="2">
    <source>
        <dbReference type="EMBL" id="SCU96741.1"/>
    </source>
</evidence>
<proteinExistence type="predicted"/>
<dbReference type="InterPro" id="IPR036273">
    <property type="entry name" value="CRAL/TRIO_N_dom_sf"/>
</dbReference>
<dbReference type="GO" id="GO:0032934">
    <property type="term" value="F:sterol binding"/>
    <property type="evidence" value="ECO:0007669"/>
    <property type="project" value="EnsemblFungi"/>
</dbReference>
<dbReference type="SMART" id="SM00516">
    <property type="entry name" value="SEC14"/>
    <property type="match status" value="1"/>
</dbReference>